<protein>
    <submittedName>
        <fullName evidence="1">Uncharacterized protein</fullName>
    </submittedName>
</protein>
<reference evidence="1" key="1">
    <citation type="journal article" date="2014" name="Int. J. Syst. Evol. Microbiol.">
        <title>Complete genome sequence of Corynebacterium casei LMG S-19264T (=DSM 44701T), isolated from a smear-ripened cheese.</title>
        <authorList>
            <consortium name="US DOE Joint Genome Institute (JGI-PGF)"/>
            <person name="Walter F."/>
            <person name="Albersmeier A."/>
            <person name="Kalinowski J."/>
            <person name="Ruckert C."/>
        </authorList>
    </citation>
    <scope>NUCLEOTIDE SEQUENCE</scope>
    <source>
        <strain evidence="1">CGMCC 4.7201</strain>
    </source>
</reference>
<gene>
    <name evidence="1" type="ORF">GCM10012280_60940</name>
</gene>
<dbReference type="EMBL" id="BMMS01000036">
    <property type="protein sequence ID" value="GGO97954.1"/>
    <property type="molecule type" value="Genomic_DNA"/>
</dbReference>
<reference evidence="1" key="2">
    <citation type="submission" date="2020-09" db="EMBL/GenBank/DDBJ databases">
        <authorList>
            <person name="Sun Q."/>
            <person name="Zhou Y."/>
        </authorList>
    </citation>
    <scope>NUCLEOTIDE SEQUENCE</scope>
    <source>
        <strain evidence="1">CGMCC 4.7201</strain>
    </source>
</reference>
<accession>A0A917ZXR1</accession>
<keyword evidence="2" id="KW-1185">Reference proteome</keyword>
<name>A0A917ZXR1_9ACTN</name>
<proteinExistence type="predicted"/>
<comment type="caution">
    <text evidence="1">The sequence shown here is derived from an EMBL/GenBank/DDBJ whole genome shotgun (WGS) entry which is preliminary data.</text>
</comment>
<evidence type="ECO:0000313" key="1">
    <source>
        <dbReference type="EMBL" id="GGO97954.1"/>
    </source>
</evidence>
<dbReference type="Proteomes" id="UP000641932">
    <property type="component" value="Unassembled WGS sequence"/>
</dbReference>
<dbReference type="AlphaFoldDB" id="A0A917ZXR1"/>
<evidence type="ECO:0000313" key="2">
    <source>
        <dbReference type="Proteomes" id="UP000641932"/>
    </source>
</evidence>
<organism evidence="1 2">
    <name type="scientific">Wenjunlia tyrosinilytica</name>
    <dbReference type="NCBI Taxonomy" id="1544741"/>
    <lineage>
        <taxon>Bacteria</taxon>
        <taxon>Bacillati</taxon>
        <taxon>Actinomycetota</taxon>
        <taxon>Actinomycetes</taxon>
        <taxon>Kitasatosporales</taxon>
        <taxon>Streptomycetaceae</taxon>
        <taxon>Wenjunlia</taxon>
    </lineage>
</organism>
<sequence>MAADRDFFPPVMPPVTEAEVAWRLHHATAHPYLAAQLATAAFTAASTTQLDTAQVRQLGPDASTITLHDHGLRTGCMTHSVPAWARPLLRAAALLRRLKAGTSGPLFWEARDYRP</sequence>